<evidence type="ECO:0000313" key="5">
    <source>
        <dbReference type="EMBL" id="KAI3437563.1"/>
    </source>
</evidence>
<keyword evidence="4" id="KW-0732">Signal</keyword>
<feature type="compositionally biased region" description="Pro residues" evidence="3">
    <location>
        <begin position="1067"/>
        <end position="1077"/>
    </location>
</feature>
<dbReference type="Gene3D" id="3.90.730.10">
    <property type="entry name" value="Ribonuclease T2-like"/>
    <property type="match status" value="1"/>
</dbReference>
<feature type="compositionally biased region" description="Pro residues" evidence="3">
    <location>
        <begin position="1050"/>
        <end position="1060"/>
    </location>
</feature>
<evidence type="ECO:0000256" key="3">
    <source>
        <dbReference type="SAM" id="MobiDB-lite"/>
    </source>
</evidence>
<evidence type="ECO:0008006" key="7">
    <source>
        <dbReference type="Google" id="ProtNLM"/>
    </source>
</evidence>
<dbReference type="InterPro" id="IPR036430">
    <property type="entry name" value="RNase_T2-like_sf"/>
</dbReference>
<feature type="compositionally biased region" description="Polar residues" evidence="3">
    <location>
        <begin position="1091"/>
        <end position="1102"/>
    </location>
</feature>
<dbReference type="PRINTS" id="PR01217">
    <property type="entry name" value="PRICHEXTENSN"/>
</dbReference>
<dbReference type="GO" id="GO:0033897">
    <property type="term" value="F:ribonuclease T2 activity"/>
    <property type="evidence" value="ECO:0007669"/>
    <property type="project" value="InterPro"/>
</dbReference>
<dbReference type="SUPFAM" id="SSF55895">
    <property type="entry name" value="Ribonuclease Rh-like"/>
    <property type="match status" value="1"/>
</dbReference>
<reference evidence="5" key="1">
    <citation type="journal article" date="2019" name="Plant J.">
        <title>Chlorella vulgaris genome assembly and annotation reveals the molecular basis for metabolic acclimation to high light conditions.</title>
        <authorList>
            <person name="Cecchin M."/>
            <person name="Marcolungo L."/>
            <person name="Rossato M."/>
            <person name="Girolomoni L."/>
            <person name="Cosentino E."/>
            <person name="Cuine S."/>
            <person name="Li-Beisson Y."/>
            <person name="Delledonne M."/>
            <person name="Ballottari M."/>
        </authorList>
    </citation>
    <scope>NUCLEOTIDE SEQUENCE</scope>
    <source>
        <strain evidence="5">211/11P</strain>
    </source>
</reference>
<comment type="similarity">
    <text evidence="1 2">Belongs to the RNase T2 family.</text>
</comment>
<reference evidence="5" key="2">
    <citation type="submission" date="2020-11" db="EMBL/GenBank/DDBJ databases">
        <authorList>
            <person name="Cecchin M."/>
            <person name="Marcolungo L."/>
            <person name="Rossato M."/>
            <person name="Girolomoni L."/>
            <person name="Cosentino E."/>
            <person name="Cuine S."/>
            <person name="Li-Beisson Y."/>
            <person name="Delledonne M."/>
            <person name="Ballottari M."/>
        </authorList>
    </citation>
    <scope>NUCLEOTIDE SEQUENCE</scope>
    <source>
        <strain evidence="5">211/11P</strain>
        <tissue evidence="5">Whole cell</tissue>
    </source>
</reference>
<organism evidence="5 6">
    <name type="scientific">Chlorella vulgaris</name>
    <name type="common">Green alga</name>
    <dbReference type="NCBI Taxonomy" id="3077"/>
    <lineage>
        <taxon>Eukaryota</taxon>
        <taxon>Viridiplantae</taxon>
        <taxon>Chlorophyta</taxon>
        <taxon>core chlorophytes</taxon>
        <taxon>Trebouxiophyceae</taxon>
        <taxon>Chlorellales</taxon>
        <taxon>Chlorellaceae</taxon>
        <taxon>Chlorella clade</taxon>
        <taxon>Chlorella</taxon>
    </lineage>
</organism>
<protein>
    <recommendedName>
        <fullName evidence="7">LysM domain-containing protein</fullName>
    </recommendedName>
</protein>
<dbReference type="OrthoDB" id="517189at2759"/>
<feature type="compositionally biased region" description="Low complexity" evidence="3">
    <location>
        <begin position="971"/>
        <end position="1003"/>
    </location>
</feature>
<dbReference type="InterPro" id="IPR001568">
    <property type="entry name" value="RNase_T2-like"/>
</dbReference>
<dbReference type="PANTHER" id="PTHR11240:SF22">
    <property type="entry name" value="RIBONUCLEASE T2"/>
    <property type="match status" value="1"/>
</dbReference>
<proteinExistence type="inferred from homology"/>
<sequence>MGRAFLLAALAVCFHSVAGYDFLVMNSEWAPSTCYLGAANGEPCTPQPWASFSVQGLVPTNYNLSTPADTDCGGAAYDPAAVEPLAAQLACVAPAFKEEDSALWSNIWTQWGTCADEFSSQADYFQFLLAAAKQNDVNGAVSSLANKCGGEITKSELLSALKDDLSVDVWLTCDPNSANLLGVQVCLTDDAGEPTAIDCPEERDWSLEAGVECGDSVKLPAGIVVPQSCSGSTTSPCNAVPWLPSNCTKVVVTSGSVSTSDFATAYGVPWSHVCWLNPTFKCSATTLPKGSTLCTQNGATPPQYSPAQEPSSLPGWLPPWSDQGKRTASVTAACNGSPAAGYADAVLCANSGGVSDLLAAALGGQLASSCGDQCVYTPLSATGAVPPAWRFDYDNQCWMQDNPTVQTCAPDSRAFTNTQGASALLQRQKQFTDYLVQVTPNKTDLPTNFSQWVAGNWSSFYNSDCGAPDPTCDGAHEALAKLLTYGFAANSTGVSMLTLPSNNALAVLQAQYAASERAGDCQRASAANFSSAPCLCNNTLPYLHCNALAVLEADADLSAALTNNAVSIDPSTLKPQQNAVCSAATSGALEAPLDTQDMAAVGSFMLHSNGGATSRCCLNISLSADVTAELCLAPSQNSLQAFNDSPITQAAGYQFPTCNYVDPLAQYGEQGVQSLLDLQVSVDASLCVEGGAAVQGLARLSPWFGSRISANATTFCATGLDLAYEPIQAYGDTGLYTGSASNSGVELTTNGDMSLKFLNIATTQACISAAKSELLNSVVQCEAACLLNSFTWQELTWSAAAGSDIFGWYNGYPFLTNTQTYDPACGSSNFFDPASKPPPCPPPPPSPSPPPPPPTPSVPIVPIVPPSAPTPVPAPAPAPRPEPAPAPAPEPAPTPAPVPAPAPEPSPEPAPAPAPVPAPAPEPSPEPAPAPAPVPAPEPAPQPAPEPAPSPAPTPAPAPAPETSPAPAPEPAGAAGVVPLIPSLAPSELLPAVPAPAPAQETSPPVPAPAPQPAETQAPIPAPAPAPQSADTPAPTPAPAPAPQSADTPAPTPAPGPAPEPAADAPAPTPAPAPAPTPGESNASGGDGVQTVDNNRDATNQL</sequence>
<dbReference type="PANTHER" id="PTHR11240">
    <property type="entry name" value="RIBONUCLEASE T2"/>
    <property type="match status" value="1"/>
</dbReference>
<feature type="signal peptide" evidence="4">
    <location>
        <begin position="1"/>
        <end position="19"/>
    </location>
</feature>
<name>A0A9D4TXG7_CHLVU</name>
<dbReference type="EMBL" id="SIDB01000001">
    <property type="protein sequence ID" value="KAI3437563.1"/>
    <property type="molecule type" value="Genomic_DNA"/>
</dbReference>
<comment type="caution">
    <text evidence="5">The sequence shown here is derived from an EMBL/GenBank/DDBJ whole genome shotgun (WGS) entry which is preliminary data.</text>
</comment>
<dbReference type="AlphaFoldDB" id="A0A9D4TXG7"/>
<dbReference type="GO" id="GO:0003723">
    <property type="term" value="F:RNA binding"/>
    <property type="evidence" value="ECO:0007669"/>
    <property type="project" value="InterPro"/>
</dbReference>
<dbReference type="Pfam" id="PF00445">
    <property type="entry name" value="Ribonuclease_T2"/>
    <property type="match status" value="1"/>
</dbReference>
<gene>
    <name evidence="5" type="ORF">D9Q98_000016</name>
</gene>
<evidence type="ECO:0000256" key="1">
    <source>
        <dbReference type="ARBA" id="ARBA00007469"/>
    </source>
</evidence>
<keyword evidence="6" id="KW-1185">Reference proteome</keyword>
<dbReference type="Proteomes" id="UP001055712">
    <property type="component" value="Unassembled WGS sequence"/>
</dbReference>
<evidence type="ECO:0000256" key="4">
    <source>
        <dbReference type="SAM" id="SignalP"/>
    </source>
</evidence>
<feature type="compositionally biased region" description="Pro residues" evidence="3">
    <location>
        <begin position="835"/>
        <end position="970"/>
    </location>
</feature>
<evidence type="ECO:0000313" key="6">
    <source>
        <dbReference type="Proteomes" id="UP001055712"/>
    </source>
</evidence>
<feature type="region of interest" description="Disordered" evidence="3">
    <location>
        <begin position="826"/>
        <end position="1102"/>
    </location>
</feature>
<evidence type="ECO:0000256" key="2">
    <source>
        <dbReference type="RuleBase" id="RU004328"/>
    </source>
</evidence>
<feature type="chain" id="PRO_5038912853" description="LysM domain-containing protein" evidence="4">
    <location>
        <begin position="20"/>
        <end position="1102"/>
    </location>
</feature>
<accession>A0A9D4TXG7</accession>